<sequence>MSREPLLFLCHRIPYPPNKGDKIRSFNILKQLSGYYDIHLAAFVDDPHDWQYQQALAPYCKSVLLKPINPLLGRVKGLLGMFLGKPVSLPYFSNSSMQTWVNQQITGQQIRKVLVYSSAMAQYVENRPELHRIADFVDVDSDKWRQYADKAVNPLMKWVYGREHRTLSAYEQRITSEFDGVTFVSDDEAAFFSESLPLESRDKVSAFPNGVDVDFFDPTLSSQAPFDFPYLVFTGAMDYWANVDAVVWFVEYVWPSILTKHPDLHFAVVGGNPTDKVKALAKHPQVVVTGRVEDIRPYIQHAEFAVAPLRIARGIQNKVLEAMALGKAVVMTSMAAEGIRLPVAQGQLVGDEASAFSEHCLQMLGNEQCQVIGHDNQAWIKAQYQWDAVVEQLHKMLACQNGM</sequence>
<dbReference type="Proteomes" id="UP000664654">
    <property type="component" value="Unassembled WGS sequence"/>
</dbReference>
<dbReference type="Pfam" id="PF13692">
    <property type="entry name" value="Glyco_trans_1_4"/>
    <property type="match status" value="1"/>
</dbReference>
<proteinExistence type="predicted"/>
<name>A0A939DRH8_9ALTE</name>
<accession>A0A939DRH8</accession>
<dbReference type="GO" id="GO:0016757">
    <property type="term" value="F:glycosyltransferase activity"/>
    <property type="evidence" value="ECO:0007669"/>
    <property type="project" value="TreeGrafter"/>
</dbReference>
<dbReference type="AlphaFoldDB" id="A0A939DRH8"/>
<dbReference type="InterPro" id="IPR017521">
    <property type="entry name" value="Sugar_tfrase_PEP-CTERM_Stp1"/>
</dbReference>
<protein>
    <submittedName>
        <fullName evidence="1">TIGR03087 family PEP-CTERM/XrtA system glycosyltransferase</fullName>
    </submittedName>
</protein>
<evidence type="ECO:0000313" key="1">
    <source>
        <dbReference type="EMBL" id="MBN7827333.1"/>
    </source>
</evidence>
<dbReference type="RefSeq" id="WP_206575444.1">
    <property type="nucleotide sequence ID" value="NZ_JAFKCV010000016.1"/>
</dbReference>
<dbReference type="EMBL" id="JAFKCV010000016">
    <property type="protein sequence ID" value="MBN7827333.1"/>
    <property type="molecule type" value="Genomic_DNA"/>
</dbReference>
<gene>
    <name evidence="1" type="ORF">J0A66_19025</name>
</gene>
<keyword evidence="2" id="KW-1185">Reference proteome</keyword>
<dbReference type="Gene3D" id="3.40.50.2000">
    <property type="entry name" value="Glycogen Phosphorylase B"/>
    <property type="match status" value="2"/>
</dbReference>
<dbReference type="PANTHER" id="PTHR12526:SF600">
    <property type="entry name" value="GLYCOSYL TRANSFERASE GROUP 1"/>
    <property type="match status" value="1"/>
</dbReference>
<dbReference type="CDD" id="cd03801">
    <property type="entry name" value="GT4_PimA-like"/>
    <property type="match status" value="1"/>
</dbReference>
<evidence type="ECO:0000313" key="2">
    <source>
        <dbReference type="Proteomes" id="UP000664654"/>
    </source>
</evidence>
<dbReference type="SUPFAM" id="SSF53756">
    <property type="entry name" value="UDP-Glycosyltransferase/glycogen phosphorylase"/>
    <property type="match status" value="1"/>
</dbReference>
<dbReference type="PANTHER" id="PTHR12526">
    <property type="entry name" value="GLYCOSYLTRANSFERASE"/>
    <property type="match status" value="1"/>
</dbReference>
<dbReference type="NCBIfam" id="TIGR03087">
    <property type="entry name" value="stp1"/>
    <property type="match status" value="1"/>
</dbReference>
<organism evidence="1 2">
    <name type="scientific">Bowmanella dokdonensis</name>
    <dbReference type="NCBI Taxonomy" id="751969"/>
    <lineage>
        <taxon>Bacteria</taxon>
        <taxon>Pseudomonadati</taxon>
        <taxon>Pseudomonadota</taxon>
        <taxon>Gammaproteobacteria</taxon>
        <taxon>Alteromonadales</taxon>
        <taxon>Alteromonadaceae</taxon>
        <taxon>Bowmanella</taxon>
    </lineage>
</organism>
<comment type="caution">
    <text evidence="1">The sequence shown here is derived from an EMBL/GenBank/DDBJ whole genome shotgun (WGS) entry which is preliminary data.</text>
</comment>
<reference evidence="1" key="1">
    <citation type="submission" date="2021-03" db="EMBL/GenBank/DDBJ databases">
        <title>novel species isolated from a fishpond in China.</title>
        <authorList>
            <person name="Lu H."/>
            <person name="Cai Z."/>
        </authorList>
    </citation>
    <scope>NUCLEOTIDE SEQUENCE</scope>
    <source>
        <strain evidence="1">JCM 30855</strain>
    </source>
</reference>